<dbReference type="OrthoDB" id="5370059at2759"/>
<dbReference type="OMA" id="PEMNDIV"/>
<proteinExistence type="predicted"/>
<protein>
    <submittedName>
        <fullName evidence="1">Predicted protein</fullName>
    </submittedName>
</protein>
<keyword evidence="2" id="KW-1185">Reference proteome</keyword>
<evidence type="ECO:0000313" key="2">
    <source>
        <dbReference type="Proteomes" id="UP000006671"/>
    </source>
</evidence>
<gene>
    <name evidence="1" type="ORF">NAEGRDRAFT_75137</name>
</gene>
<dbReference type="Pfam" id="PF13540">
    <property type="entry name" value="RCC1_2"/>
    <property type="match status" value="1"/>
</dbReference>
<dbReference type="GeneID" id="8856820"/>
<dbReference type="RefSeq" id="XP_002669888.1">
    <property type="nucleotide sequence ID" value="XM_002669842.1"/>
</dbReference>
<dbReference type="VEuPathDB" id="AmoebaDB:NAEGRDRAFT_75137"/>
<name>D2W194_NAEGR</name>
<dbReference type="SUPFAM" id="SSF50985">
    <property type="entry name" value="RCC1/BLIP-II"/>
    <property type="match status" value="1"/>
</dbReference>
<dbReference type="KEGG" id="ngr:NAEGRDRAFT_75137"/>
<evidence type="ECO:0000313" key="1">
    <source>
        <dbReference type="EMBL" id="EFC37144.1"/>
    </source>
</evidence>
<dbReference type="InParanoid" id="D2W194"/>
<organism evidence="2">
    <name type="scientific">Naegleria gruberi</name>
    <name type="common">Amoeba</name>
    <dbReference type="NCBI Taxonomy" id="5762"/>
    <lineage>
        <taxon>Eukaryota</taxon>
        <taxon>Discoba</taxon>
        <taxon>Heterolobosea</taxon>
        <taxon>Tetramitia</taxon>
        <taxon>Eutetramitia</taxon>
        <taxon>Vahlkampfiidae</taxon>
        <taxon>Naegleria</taxon>
    </lineage>
</organism>
<sequence>MLSSNHQQVLFLSNQSSSMEIDGVFEKCNLVSLHQLTNLEIKKICPSSRNSFIWTSEEDRIFKVGRSNVPIESEIQYWKNPLNCFEWKWKERVNRYLRMNKEMASIVDGRVLNLKNIYASWYAVFLELDDGVFFAVNDQDERMWKLEKEIKMFVTSPCSNHALVVLEDDELINIDSLFFQMPSSETDQIDGTIVKAATSAKSDIIFTDKNKMFCRGDNRFNVQNGTRSNGFYSYVRTPFENESLVQQVKCGLFHTAVMLENKSIYVCGQNKFNQCGVSSKEDQSFTKIQFSSDIIPESLYCGSDSTGFTTKFSTSLYVFGGMLKNLDLNAVEHVQQMQITQKKGNNQQQPTESVSFEQVSRFEPFELISGVKGIKLSLKSIPNADFNSVVFGDSYMLVFKRNELIGKTLNYIHLNMKRLGLQIDKHYSDLVFHTEC</sequence>
<dbReference type="AlphaFoldDB" id="D2W194"/>
<dbReference type="EMBL" id="GG738921">
    <property type="protein sequence ID" value="EFC37144.1"/>
    <property type="molecule type" value="Genomic_DNA"/>
</dbReference>
<dbReference type="InterPro" id="IPR009091">
    <property type="entry name" value="RCC1/BLIP-II"/>
</dbReference>
<reference evidence="1 2" key="1">
    <citation type="journal article" date="2010" name="Cell">
        <title>The genome of Naegleria gruberi illuminates early eukaryotic versatility.</title>
        <authorList>
            <person name="Fritz-Laylin L.K."/>
            <person name="Prochnik S.E."/>
            <person name="Ginger M.L."/>
            <person name="Dacks J.B."/>
            <person name="Carpenter M.L."/>
            <person name="Field M.C."/>
            <person name="Kuo A."/>
            <person name="Paredez A."/>
            <person name="Chapman J."/>
            <person name="Pham J."/>
            <person name="Shu S."/>
            <person name="Neupane R."/>
            <person name="Cipriano M."/>
            <person name="Mancuso J."/>
            <person name="Tu H."/>
            <person name="Salamov A."/>
            <person name="Lindquist E."/>
            <person name="Shapiro H."/>
            <person name="Lucas S."/>
            <person name="Grigoriev I.V."/>
            <person name="Cande W.Z."/>
            <person name="Fulton C."/>
            <person name="Rokhsar D.S."/>
            <person name="Dawson S.C."/>
        </authorList>
    </citation>
    <scope>NUCLEOTIDE SEQUENCE [LARGE SCALE GENOMIC DNA]</scope>
    <source>
        <strain evidence="1 2">NEG-M</strain>
    </source>
</reference>
<dbReference type="Proteomes" id="UP000006671">
    <property type="component" value="Unassembled WGS sequence"/>
</dbReference>
<dbReference type="Gene3D" id="2.130.10.30">
    <property type="entry name" value="Regulator of chromosome condensation 1/beta-lactamase-inhibitor protein II"/>
    <property type="match status" value="1"/>
</dbReference>
<accession>D2W194</accession>